<comment type="similarity">
    <text evidence="1">Belongs to the short-chain dehydrogenases/reductases (SDR) family.</text>
</comment>
<dbReference type="GO" id="GO:0032787">
    <property type="term" value="P:monocarboxylic acid metabolic process"/>
    <property type="evidence" value="ECO:0007669"/>
    <property type="project" value="UniProtKB-ARBA"/>
</dbReference>
<evidence type="ECO:0000313" key="3">
    <source>
        <dbReference type="Proteomes" id="UP000052020"/>
    </source>
</evidence>
<dbReference type="Pfam" id="PF13561">
    <property type="entry name" value="adh_short_C2"/>
    <property type="match status" value="1"/>
</dbReference>
<name>A0A0S7XPB1_9BACT</name>
<dbReference type="PANTHER" id="PTHR42879:SF2">
    <property type="entry name" value="3-OXOACYL-[ACYL-CARRIER-PROTEIN] REDUCTASE FABG"/>
    <property type="match status" value="1"/>
</dbReference>
<dbReference type="EMBL" id="LIZY01000034">
    <property type="protein sequence ID" value="KPJ64264.1"/>
    <property type="molecule type" value="Genomic_DNA"/>
</dbReference>
<dbReference type="InterPro" id="IPR002347">
    <property type="entry name" value="SDR_fam"/>
</dbReference>
<dbReference type="SUPFAM" id="SSF51735">
    <property type="entry name" value="NAD(P)-binding Rossmann-fold domains"/>
    <property type="match status" value="1"/>
</dbReference>
<dbReference type="Proteomes" id="UP000052020">
    <property type="component" value="Unassembled WGS sequence"/>
</dbReference>
<dbReference type="PRINTS" id="PR00081">
    <property type="entry name" value="GDHRDH"/>
</dbReference>
<dbReference type="PANTHER" id="PTHR42879">
    <property type="entry name" value="3-OXOACYL-(ACYL-CARRIER-PROTEIN) REDUCTASE"/>
    <property type="match status" value="1"/>
</dbReference>
<dbReference type="PATRIC" id="fig|1704032.3.peg.195"/>
<dbReference type="AlphaFoldDB" id="A0A0S7XPB1"/>
<sequence>RHLVRQKWGRIVNIASDAALLGDMRRANYCAAKAGVIGLTYATARELAAQGVTVNAVAPGIIETELIAGEPAARRESLMASVPLGRFGDPEEVASVVAFLSSDAASYITGQVLSVDGGMRM</sequence>
<organism evidence="2 3">
    <name type="scientific">candidate division KD3-62 bacterium DG_56</name>
    <dbReference type="NCBI Taxonomy" id="1704032"/>
    <lineage>
        <taxon>Bacteria</taxon>
        <taxon>candidate division KD3-62</taxon>
    </lineage>
</organism>
<dbReference type="PRINTS" id="PR00080">
    <property type="entry name" value="SDRFAMILY"/>
</dbReference>
<comment type="caution">
    <text evidence="2">The sequence shown here is derived from an EMBL/GenBank/DDBJ whole genome shotgun (WGS) entry which is preliminary data.</text>
</comment>
<dbReference type="PROSITE" id="PS00061">
    <property type="entry name" value="ADH_SHORT"/>
    <property type="match status" value="1"/>
</dbReference>
<feature type="non-terminal residue" evidence="2">
    <location>
        <position position="1"/>
    </location>
</feature>
<evidence type="ECO:0000313" key="2">
    <source>
        <dbReference type="EMBL" id="KPJ64264.1"/>
    </source>
</evidence>
<dbReference type="InterPro" id="IPR050259">
    <property type="entry name" value="SDR"/>
</dbReference>
<dbReference type="InterPro" id="IPR036291">
    <property type="entry name" value="NAD(P)-bd_dom_sf"/>
</dbReference>
<dbReference type="InterPro" id="IPR020904">
    <property type="entry name" value="Sc_DH/Rdtase_CS"/>
</dbReference>
<protein>
    <submittedName>
        <fullName evidence="2">3-oxoacyl-ACP reductase</fullName>
    </submittedName>
</protein>
<reference evidence="2 3" key="1">
    <citation type="journal article" date="2015" name="Microbiome">
        <title>Genomic resolution of linkages in carbon, nitrogen, and sulfur cycling among widespread estuary sediment bacteria.</title>
        <authorList>
            <person name="Baker B.J."/>
            <person name="Lazar C.S."/>
            <person name="Teske A.P."/>
            <person name="Dick G.J."/>
        </authorList>
    </citation>
    <scope>NUCLEOTIDE SEQUENCE [LARGE SCALE GENOMIC DNA]</scope>
    <source>
        <strain evidence="2">DG_56</strain>
    </source>
</reference>
<proteinExistence type="inferred from homology"/>
<evidence type="ECO:0000256" key="1">
    <source>
        <dbReference type="ARBA" id="ARBA00006484"/>
    </source>
</evidence>
<gene>
    <name evidence="2" type="ORF">AMK68_02025</name>
</gene>
<dbReference type="Gene3D" id="3.40.50.720">
    <property type="entry name" value="NAD(P)-binding Rossmann-like Domain"/>
    <property type="match status" value="1"/>
</dbReference>
<accession>A0A0S7XPB1</accession>